<dbReference type="EMBL" id="GG738858">
    <property type="protein sequence ID" value="EFC46450.1"/>
    <property type="molecule type" value="Genomic_DNA"/>
</dbReference>
<accession>D2V9F1</accession>
<feature type="transmembrane region" description="Helical" evidence="1">
    <location>
        <begin position="100"/>
        <end position="121"/>
    </location>
</feature>
<keyword evidence="1" id="KW-0472">Membrane</keyword>
<keyword evidence="3" id="KW-1185">Reference proteome</keyword>
<feature type="transmembrane region" description="Helical" evidence="1">
    <location>
        <begin position="165"/>
        <end position="188"/>
    </location>
</feature>
<evidence type="ECO:0000313" key="2">
    <source>
        <dbReference type="EMBL" id="EFC46450.1"/>
    </source>
</evidence>
<feature type="transmembrane region" description="Helical" evidence="1">
    <location>
        <begin position="133"/>
        <end position="153"/>
    </location>
</feature>
<organism evidence="3">
    <name type="scientific">Naegleria gruberi</name>
    <name type="common">Amoeba</name>
    <dbReference type="NCBI Taxonomy" id="5762"/>
    <lineage>
        <taxon>Eukaryota</taxon>
        <taxon>Discoba</taxon>
        <taxon>Heterolobosea</taxon>
        <taxon>Tetramitia</taxon>
        <taxon>Eutetramitia</taxon>
        <taxon>Vahlkampfiidae</taxon>
        <taxon>Naegleria</taxon>
    </lineage>
</organism>
<dbReference type="RefSeq" id="XP_002679194.1">
    <property type="nucleotide sequence ID" value="XM_002679148.1"/>
</dbReference>
<evidence type="ECO:0000313" key="3">
    <source>
        <dbReference type="Proteomes" id="UP000006671"/>
    </source>
</evidence>
<reference evidence="2 3" key="1">
    <citation type="journal article" date="2010" name="Cell">
        <title>The genome of Naegleria gruberi illuminates early eukaryotic versatility.</title>
        <authorList>
            <person name="Fritz-Laylin L.K."/>
            <person name="Prochnik S.E."/>
            <person name="Ginger M.L."/>
            <person name="Dacks J.B."/>
            <person name="Carpenter M.L."/>
            <person name="Field M.C."/>
            <person name="Kuo A."/>
            <person name="Paredez A."/>
            <person name="Chapman J."/>
            <person name="Pham J."/>
            <person name="Shu S."/>
            <person name="Neupane R."/>
            <person name="Cipriano M."/>
            <person name="Mancuso J."/>
            <person name="Tu H."/>
            <person name="Salamov A."/>
            <person name="Lindquist E."/>
            <person name="Shapiro H."/>
            <person name="Lucas S."/>
            <person name="Grigoriev I.V."/>
            <person name="Cande W.Z."/>
            <person name="Fulton C."/>
            <person name="Rokhsar D.S."/>
            <person name="Dawson S.C."/>
        </authorList>
    </citation>
    <scope>NUCLEOTIDE SEQUENCE [LARGE SCALE GENOMIC DNA]</scope>
    <source>
        <strain evidence="2 3">NEG-M</strain>
    </source>
</reference>
<dbReference type="KEGG" id="ngr:NAEGRDRAFT_65419"/>
<name>D2V9F1_NAEGR</name>
<gene>
    <name evidence="2" type="ORF">NAEGRDRAFT_65419</name>
</gene>
<proteinExistence type="predicted"/>
<dbReference type="InParanoid" id="D2V9F1"/>
<protein>
    <submittedName>
        <fullName evidence="2">Predicted protein</fullName>
    </submittedName>
</protein>
<dbReference type="GeneID" id="8848663"/>
<evidence type="ECO:0000256" key="1">
    <source>
        <dbReference type="SAM" id="Phobius"/>
    </source>
</evidence>
<dbReference type="Proteomes" id="UP000006671">
    <property type="component" value="Unassembled WGS sequence"/>
</dbReference>
<dbReference type="VEuPathDB" id="AmoebaDB:NAEGRDRAFT_65419"/>
<sequence>MLGYSGIVGTLDLKVLSYQEGVENNVTISTVDIQSAKVYRSTCCTLRNGETNVGQLFAVNQFFDAISRPTKCGDLRLSQKGDITLWTISRQEIRKMIRPFVIYPVLYFPLAIYSHFKFVNYDFGWNETQVHPYLHFFDCLVFTFLSLVGIDNLTIRIRRIPRNDAIIMLLCTLGIFLVKLTICIFGTSHPLRSFINTFSFSAPFILSSVPFIYGLNLYPKALFWYWRSTNWFYNNIVVKKTGGFLRKCVDWITNYYSLNGVQHDSSTRCAIN</sequence>
<keyword evidence="1" id="KW-0812">Transmembrane</keyword>
<dbReference type="AlphaFoldDB" id="D2V9F1"/>
<keyword evidence="1" id="KW-1133">Transmembrane helix</keyword>
<feature type="transmembrane region" description="Helical" evidence="1">
    <location>
        <begin position="194"/>
        <end position="218"/>
    </location>
</feature>